<dbReference type="GO" id="GO:0016627">
    <property type="term" value="F:oxidoreductase activity, acting on the CH-CH group of donors"/>
    <property type="evidence" value="ECO:0007669"/>
    <property type="project" value="InterPro"/>
</dbReference>
<keyword evidence="3" id="KW-0285">Flavoprotein</keyword>
<dbReference type="GO" id="GO:0005886">
    <property type="term" value="C:plasma membrane"/>
    <property type="evidence" value="ECO:0007669"/>
    <property type="project" value="TreeGrafter"/>
</dbReference>
<evidence type="ECO:0000256" key="4">
    <source>
        <dbReference type="ARBA" id="ARBA00022827"/>
    </source>
</evidence>
<comment type="cofactor">
    <cofactor evidence="1">
        <name>FAD</name>
        <dbReference type="ChEBI" id="CHEBI:57692"/>
    </cofactor>
</comment>
<dbReference type="Pfam" id="PF02770">
    <property type="entry name" value="Acyl-CoA_dh_M"/>
    <property type="match status" value="1"/>
</dbReference>
<dbReference type="PANTHER" id="PTHR43292">
    <property type="entry name" value="ACYL-COA DEHYDROGENASE"/>
    <property type="match status" value="1"/>
</dbReference>
<sequence>MNFDLTDEQEMMRDTFARFLDDNSSTARVRKALENGGFDAELWEGLAELGAFAMRVSEEAGGMGLGLLDAAVLMEEAGRTLVSGPLAEALVATSLLARLGGQDELLENAIAGASVVTIAMHDVAEFPKQWVAGGLVADAVVARKGNDIVLVSVPEEARVAEPNLATTPIAELDLGALPSTVLASGDDALAAFASGLEEWKLLMAVALSGLSRAALMMAAEYAGERKAFGVFIGTFQALSHPMADLICEIDSSKFLAWRAMRSIADGQTEAGAQISLSIWYAAGAAGRTVRHAVQTFGGIGLTTEHDIHLYNLRAKAWPLIAGDPEDWLAEAGRRLYAGETTSLPDVGELAIEFDLGEDARAIQKEIHEFFAKNVTDEQREKFHFSWEGHNPVIHKQLVEANLAYLQLPKDVGGRGLDPYAVTAARDAFEEEGWTNPVAGVAQMVALIMYRFGTDELKRDVLSKVMSGDAICSLGYSEPGCGSDVFAAKCKATQQEDGSWLIDGTKMWTSGANLTDYVLMLCRTDPDAPKHKGLTMFIVPLKAEGVTVQAVHTFMDERTNVTFYDNVRIPDTWRLGPINGGGRTMAASLELEHGGGFAKVQRAMLEDAEELCGEIKVTGGGKLIDTPKAQARLARTYANVLASEMIAYRANWTQVHGKGNGAYGPMAKMFSSELFITDSRDLLDLTAPHSLSKRKGAADAINLAYRHAHGTTIYGGTSQVHRSMIAEKGLGLPRSRN</sequence>
<name>A0A0B1ZPZ4_9SPHN</name>
<dbReference type="InterPro" id="IPR036250">
    <property type="entry name" value="AcylCo_DH-like_C"/>
</dbReference>
<dbReference type="RefSeq" id="WP_039283144.1">
    <property type="nucleotide sequence ID" value="NZ_JTDI01000003.1"/>
</dbReference>
<comment type="similarity">
    <text evidence="2">Belongs to the acyl-CoA dehydrogenase family.</text>
</comment>
<dbReference type="Gene3D" id="2.40.110.10">
    <property type="entry name" value="Butyryl-CoA Dehydrogenase, subunit A, domain 2"/>
    <property type="match status" value="1"/>
</dbReference>
<evidence type="ECO:0000256" key="1">
    <source>
        <dbReference type="ARBA" id="ARBA00001974"/>
    </source>
</evidence>
<dbReference type="InterPro" id="IPR046373">
    <property type="entry name" value="Acyl-CoA_Oxase/DH_mid-dom_sf"/>
</dbReference>
<keyword evidence="5" id="KW-0560">Oxidoreductase</keyword>
<evidence type="ECO:0000259" key="6">
    <source>
        <dbReference type="Pfam" id="PF00441"/>
    </source>
</evidence>
<dbReference type="AlphaFoldDB" id="A0A0B1ZPZ4"/>
<dbReference type="InterPro" id="IPR013786">
    <property type="entry name" value="AcylCoA_DH/ox_N"/>
</dbReference>
<proteinExistence type="inferred from homology"/>
<protein>
    <submittedName>
        <fullName evidence="9">Acyl-CoA dehydrogenase</fullName>
    </submittedName>
</protein>
<dbReference type="Gene3D" id="1.20.140.10">
    <property type="entry name" value="Butyryl-CoA Dehydrogenase, subunit A, domain 3"/>
    <property type="match status" value="2"/>
</dbReference>
<accession>A0A0B1ZPZ4</accession>
<dbReference type="OrthoDB" id="9780544at2"/>
<evidence type="ECO:0000256" key="3">
    <source>
        <dbReference type="ARBA" id="ARBA00022630"/>
    </source>
</evidence>
<evidence type="ECO:0000313" key="9">
    <source>
        <dbReference type="EMBL" id="KHK91277.1"/>
    </source>
</evidence>
<keyword evidence="10" id="KW-1185">Reference proteome</keyword>
<dbReference type="SUPFAM" id="SSF56645">
    <property type="entry name" value="Acyl-CoA dehydrogenase NM domain-like"/>
    <property type="match status" value="2"/>
</dbReference>
<dbReference type="InterPro" id="IPR052161">
    <property type="entry name" value="Mycobact_Acyl-CoA_DH"/>
</dbReference>
<keyword evidence="4" id="KW-0274">FAD</keyword>
<dbReference type="InterPro" id="IPR037069">
    <property type="entry name" value="AcylCoA_DH/ox_N_sf"/>
</dbReference>
<dbReference type="PANTHER" id="PTHR43292:SF3">
    <property type="entry name" value="ACYL-COA DEHYDROGENASE FADE29"/>
    <property type="match status" value="1"/>
</dbReference>
<dbReference type="GO" id="GO:0050660">
    <property type="term" value="F:flavin adenine dinucleotide binding"/>
    <property type="evidence" value="ECO:0007669"/>
    <property type="project" value="InterPro"/>
</dbReference>
<gene>
    <name evidence="9" type="ORF">LK12_10345</name>
</gene>
<dbReference type="STRING" id="1348853.LK12_10345"/>
<comment type="caution">
    <text evidence="9">The sequence shown here is derived from an EMBL/GenBank/DDBJ whole genome shotgun (WGS) entry which is preliminary data.</text>
</comment>
<evidence type="ECO:0000259" key="7">
    <source>
        <dbReference type="Pfam" id="PF02770"/>
    </source>
</evidence>
<feature type="domain" description="Acyl-CoA dehydrogenase/oxidase N-terminal" evidence="8">
    <location>
        <begin position="357"/>
        <end position="468"/>
    </location>
</feature>
<dbReference type="InterPro" id="IPR009075">
    <property type="entry name" value="AcylCo_DH/oxidase_C"/>
</dbReference>
<dbReference type="SUPFAM" id="SSF47203">
    <property type="entry name" value="Acyl-CoA dehydrogenase C-terminal domain-like"/>
    <property type="match status" value="2"/>
</dbReference>
<dbReference type="Pfam" id="PF00441">
    <property type="entry name" value="Acyl-CoA_dh_1"/>
    <property type="match status" value="2"/>
</dbReference>
<dbReference type="InterPro" id="IPR009100">
    <property type="entry name" value="AcylCoA_DH/oxidase_NM_dom_sf"/>
</dbReference>
<dbReference type="InterPro" id="IPR006091">
    <property type="entry name" value="Acyl-CoA_Oxase/DH_mid-dom"/>
</dbReference>
<evidence type="ECO:0000256" key="5">
    <source>
        <dbReference type="ARBA" id="ARBA00023002"/>
    </source>
</evidence>
<feature type="domain" description="Acyl-CoA oxidase/dehydrogenase middle" evidence="7">
    <location>
        <begin position="473"/>
        <end position="552"/>
    </location>
</feature>
<evidence type="ECO:0000313" key="10">
    <source>
        <dbReference type="Proteomes" id="UP000031057"/>
    </source>
</evidence>
<dbReference type="Gene3D" id="1.10.540.10">
    <property type="entry name" value="Acyl-CoA dehydrogenase/oxidase, N-terminal domain"/>
    <property type="match status" value="2"/>
</dbReference>
<feature type="domain" description="Acyl-CoA dehydrogenase/oxidase C-terminal" evidence="6">
    <location>
        <begin position="194"/>
        <end position="325"/>
    </location>
</feature>
<feature type="domain" description="Acyl-CoA dehydrogenase/oxidase C-terminal" evidence="6">
    <location>
        <begin position="600"/>
        <end position="727"/>
    </location>
</feature>
<evidence type="ECO:0000256" key="2">
    <source>
        <dbReference type="ARBA" id="ARBA00009347"/>
    </source>
</evidence>
<feature type="domain" description="Acyl-CoA dehydrogenase/oxidase N-terminal" evidence="8">
    <location>
        <begin position="6"/>
        <end position="98"/>
    </location>
</feature>
<evidence type="ECO:0000259" key="8">
    <source>
        <dbReference type="Pfam" id="PF02771"/>
    </source>
</evidence>
<dbReference type="Proteomes" id="UP000031057">
    <property type="component" value="Unassembled WGS sequence"/>
</dbReference>
<dbReference type="EMBL" id="JTDI01000003">
    <property type="protein sequence ID" value="KHK91277.1"/>
    <property type="molecule type" value="Genomic_DNA"/>
</dbReference>
<organism evidence="9 10">
    <name type="scientific">Novosphingobium malaysiense</name>
    <dbReference type="NCBI Taxonomy" id="1348853"/>
    <lineage>
        <taxon>Bacteria</taxon>
        <taxon>Pseudomonadati</taxon>
        <taxon>Pseudomonadota</taxon>
        <taxon>Alphaproteobacteria</taxon>
        <taxon>Sphingomonadales</taxon>
        <taxon>Sphingomonadaceae</taxon>
        <taxon>Novosphingobium</taxon>
    </lineage>
</organism>
<dbReference type="Pfam" id="PF02771">
    <property type="entry name" value="Acyl-CoA_dh_N"/>
    <property type="match status" value="2"/>
</dbReference>
<reference evidence="9 10" key="1">
    <citation type="submission" date="2014-10" db="EMBL/GenBank/DDBJ databases">
        <title>Genome sequence of Novosphingobium malaysiense MUSC 273(T).</title>
        <authorList>
            <person name="Lee L.-H."/>
        </authorList>
    </citation>
    <scope>NUCLEOTIDE SEQUENCE [LARGE SCALE GENOMIC DNA]</scope>
    <source>
        <strain evidence="9 10">MUSC 273</strain>
    </source>
</reference>